<keyword evidence="3" id="KW-1185">Reference proteome</keyword>
<accession>A0A0N4Y762</accession>
<name>A0A0N4Y762_NIPBR</name>
<dbReference type="Proteomes" id="UP000271162">
    <property type="component" value="Unassembled WGS sequence"/>
</dbReference>
<organism evidence="4">
    <name type="scientific">Nippostrongylus brasiliensis</name>
    <name type="common">Rat hookworm</name>
    <dbReference type="NCBI Taxonomy" id="27835"/>
    <lineage>
        <taxon>Eukaryota</taxon>
        <taxon>Metazoa</taxon>
        <taxon>Ecdysozoa</taxon>
        <taxon>Nematoda</taxon>
        <taxon>Chromadorea</taxon>
        <taxon>Rhabditida</taxon>
        <taxon>Rhabditina</taxon>
        <taxon>Rhabditomorpha</taxon>
        <taxon>Strongyloidea</taxon>
        <taxon>Heligmosomidae</taxon>
        <taxon>Nippostrongylus</taxon>
    </lineage>
</organism>
<keyword evidence="1" id="KW-0812">Transmembrane</keyword>
<dbReference type="WBParaSite" id="NBR_0001197201-mRNA-1">
    <property type="protein sequence ID" value="NBR_0001197201-mRNA-1"/>
    <property type="gene ID" value="NBR_0001197201"/>
</dbReference>
<protein>
    <submittedName>
        <fullName evidence="4">Two-component sensor histidine kinase</fullName>
    </submittedName>
</protein>
<dbReference type="EMBL" id="UYSL01020643">
    <property type="protein sequence ID" value="VDL75562.1"/>
    <property type="molecule type" value="Genomic_DNA"/>
</dbReference>
<reference evidence="4" key="1">
    <citation type="submission" date="2017-02" db="UniProtKB">
        <authorList>
            <consortium name="WormBaseParasite"/>
        </authorList>
    </citation>
    <scope>IDENTIFICATION</scope>
</reference>
<proteinExistence type="predicted"/>
<evidence type="ECO:0000313" key="4">
    <source>
        <dbReference type="WBParaSite" id="NBR_0001197201-mRNA-1"/>
    </source>
</evidence>
<sequence length="75" mass="8809">MALPHAGLYFSLFMYLLVGAAVFYWLEYEADEKIQRAKLDRIKHDYRVIDAALKEMAPPDAYNTHRDRIFSEIAE</sequence>
<keyword evidence="1" id="KW-0472">Membrane</keyword>
<evidence type="ECO:0000256" key="1">
    <source>
        <dbReference type="SAM" id="Phobius"/>
    </source>
</evidence>
<gene>
    <name evidence="2" type="ORF">NBR_LOCUS11973</name>
</gene>
<keyword evidence="1" id="KW-1133">Transmembrane helix</keyword>
<dbReference type="AlphaFoldDB" id="A0A0N4Y762"/>
<reference evidence="2 3" key="2">
    <citation type="submission" date="2018-11" db="EMBL/GenBank/DDBJ databases">
        <authorList>
            <consortium name="Pathogen Informatics"/>
        </authorList>
    </citation>
    <scope>NUCLEOTIDE SEQUENCE [LARGE SCALE GENOMIC DNA]</scope>
</reference>
<dbReference type="Gene3D" id="1.10.287.70">
    <property type="match status" value="1"/>
</dbReference>
<evidence type="ECO:0000313" key="2">
    <source>
        <dbReference type="EMBL" id="VDL75562.1"/>
    </source>
</evidence>
<feature type="transmembrane region" description="Helical" evidence="1">
    <location>
        <begin position="6"/>
        <end position="26"/>
    </location>
</feature>
<evidence type="ECO:0000313" key="3">
    <source>
        <dbReference type="Proteomes" id="UP000271162"/>
    </source>
</evidence>